<accession>A0A8J2YMN2</accession>
<dbReference type="Proteomes" id="UP000628775">
    <property type="component" value="Unassembled WGS sequence"/>
</dbReference>
<keyword evidence="1" id="KW-1133">Transmembrane helix</keyword>
<organism evidence="2 3">
    <name type="scientific">Pullulanibacillus camelliae</name>
    <dbReference type="NCBI Taxonomy" id="1707096"/>
    <lineage>
        <taxon>Bacteria</taxon>
        <taxon>Bacillati</taxon>
        <taxon>Bacillota</taxon>
        <taxon>Bacilli</taxon>
        <taxon>Bacillales</taxon>
        <taxon>Sporolactobacillaceae</taxon>
        <taxon>Pullulanibacillus</taxon>
    </lineage>
</organism>
<feature type="transmembrane region" description="Helical" evidence="1">
    <location>
        <begin position="159"/>
        <end position="178"/>
    </location>
</feature>
<proteinExistence type="predicted"/>
<feature type="transmembrane region" description="Helical" evidence="1">
    <location>
        <begin position="88"/>
        <end position="110"/>
    </location>
</feature>
<feature type="transmembrane region" description="Helical" evidence="1">
    <location>
        <begin position="184"/>
        <end position="204"/>
    </location>
</feature>
<comment type="caution">
    <text evidence="2">The sequence shown here is derived from an EMBL/GenBank/DDBJ whole genome shotgun (WGS) entry which is preliminary data.</text>
</comment>
<reference evidence="2" key="1">
    <citation type="journal article" date="2014" name="Int. J. Syst. Evol. Microbiol.">
        <title>Complete genome sequence of Corynebacterium casei LMG S-19264T (=DSM 44701T), isolated from a smear-ripened cheese.</title>
        <authorList>
            <consortium name="US DOE Joint Genome Institute (JGI-PGF)"/>
            <person name="Walter F."/>
            <person name="Albersmeier A."/>
            <person name="Kalinowski J."/>
            <person name="Ruckert C."/>
        </authorList>
    </citation>
    <scope>NUCLEOTIDE SEQUENCE</scope>
    <source>
        <strain evidence="2">CGMCC 1.15371</strain>
    </source>
</reference>
<protein>
    <submittedName>
        <fullName evidence="2">Membrane protein</fullName>
    </submittedName>
</protein>
<feature type="transmembrane region" description="Helical" evidence="1">
    <location>
        <begin position="130"/>
        <end position="152"/>
    </location>
</feature>
<evidence type="ECO:0000313" key="3">
    <source>
        <dbReference type="Proteomes" id="UP000628775"/>
    </source>
</evidence>
<feature type="transmembrane region" description="Helical" evidence="1">
    <location>
        <begin position="51"/>
        <end position="76"/>
    </location>
</feature>
<dbReference type="RefSeq" id="WP_188698585.1">
    <property type="nucleotide sequence ID" value="NZ_BMIR01000029.1"/>
</dbReference>
<feature type="transmembrane region" description="Helical" evidence="1">
    <location>
        <begin position="233"/>
        <end position="253"/>
    </location>
</feature>
<evidence type="ECO:0000313" key="2">
    <source>
        <dbReference type="EMBL" id="GGE55355.1"/>
    </source>
</evidence>
<dbReference type="AlphaFoldDB" id="A0A8J2YMN2"/>
<feature type="transmembrane region" description="Helical" evidence="1">
    <location>
        <begin position="411"/>
        <end position="431"/>
    </location>
</feature>
<dbReference type="Pfam" id="PF10797">
    <property type="entry name" value="YhfT"/>
    <property type="match status" value="1"/>
</dbReference>
<keyword evidence="1" id="KW-0812">Transmembrane</keyword>
<evidence type="ECO:0000256" key="1">
    <source>
        <dbReference type="SAM" id="Phobius"/>
    </source>
</evidence>
<feature type="transmembrane region" description="Helical" evidence="1">
    <location>
        <begin position="292"/>
        <end position="314"/>
    </location>
</feature>
<feature type="transmembrane region" description="Helical" evidence="1">
    <location>
        <begin position="366"/>
        <end position="399"/>
    </location>
</feature>
<reference evidence="2" key="2">
    <citation type="submission" date="2020-09" db="EMBL/GenBank/DDBJ databases">
        <authorList>
            <person name="Sun Q."/>
            <person name="Zhou Y."/>
        </authorList>
    </citation>
    <scope>NUCLEOTIDE SEQUENCE</scope>
    <source>
        <strain evidence="2">CGMCC 1.15371</strain>
    </source>
</reference>
<dbReference type="EMBL" id="BMIR01000029">
    <property type="protein sequence ID" value="GGE55355.1"/>
    <property type="molecule type" value="Genomic_DNA"/>
</dbReference>
<dbReference type="InterPro" id="IPR019733">
    <property type="entry name" value="Uncharacterised_YhfT"/>
</dbReference>
<name>A0A8J2YMN2_9BACL</name>
<sequence length="436" mass="46732">MDFSILKLILVALTTTATALLSYYGRAVFHDGLRPLMPELIEGRMKRPEMSSIAFGLSVGFIASVGISFTLSTGLLNPWLLFLPTDILGVFAGSAWLAAVLGCAWGVAVVSGLTVVQSFFTLFPVDFIGALGQLSSPVLAGFALFPVLAIIYQFGWKKGVFSAAIVLLVRTFIAQGFLPKDISLLPEAGELFIGTILLVIFALWQDRKSKADEGVDEGESLFEERTTRIYKGLPFFAIVGALVAVIANLHYFAGSEVSVYTLHDAYTAKSASHSSSLVHQAALADFLRAIGFIPLIATTALTTGVYGVLGLTFVLPIGYIMPNPILAALAGAAMLSLEVLVLSRLGKVLERFPALREASDNIRTSISMVMEIALLIGSVLAVIKMGDFTGFTIFAILYFINEATGRPIIRLAVAPLGAIVTGILLNILYFLHLFTP</sequence>
<keyword evidence="1" id="KW-0472">Membrane</keyword>
<keyword evidence="3" id="KW-1185">Reference proteome</keyword>
<gene>
    <name evidence="2" type="ORF">GCM10011391_37950</name>
</gene>